<feature type="region of interest" description="Disordered" evidence="1">
    <location>
        <begin position="269"/>
        <end position="306"/>
    </location>
</feature>
<dbReference type="Proteomes" id="UP000018766">
    <property type="component" value="Unassembled WGS sequence"/>
</dbReference>
<comment type="caution">
    <text evidence="2">The sequence shown here is derived from an EMBL/GenBank/DDBJ whole genome shotgun (WGS) entry which is preliminary data.</text>
</comment>
<feature type="compositionally biased region" description="Pro residues" evidence="1">
    <location>
        <begin position="285"/>
        <end position="294"/>
    </location>
</feature>
<organism evidence="2 3">
    <name type="scientific">Pelistega indica</name>
    <dbReference type="NCBI Taxonomy" id="1414851"/>
    <lineage>
        <taxon>Bacteria</taxon>
        <taxon>Pseudomonadati</taxon>
        <taxon>Pseudomonadota</taxon>
        <taxon>Betaproteobacteria</taxon>
        <taxon>Burkholderiales</taxon>
        <taxon>Alcaligenaceae</taxon>
        <taxon>Pelistega</taxon>
    </lineage>
</organism>
<reference evidence="2 3" key="1">
    <citation type="submission" date="2013-11" db="EMBL/GenBank/DDBJ databases">
        <title>Genomic analysis of Pelistega sp. HM-7.</title>
        <authorList>
            <person name="Kumbhare S.V."/>
            <person name="Shetty S.A."/>
            <person name="Sharma O."/>
            <person name="Dhotre D.P."/>
        </authorList>
    </citation>
    <scope>NUCLEOTIDE SEQUENCE [LARGE SCALE GENOMIC DNA]</scope>
    <source>
        <strain evidence="2 3">HM-7</strain>
    </source>
</reference>
<gene>
    <name evidence="2" type="ORF">V757_02255</name>
</gene>
<evidence type="ECO:0000256" key="1">
    <source>
        <dbReference type="SAM" id="MobiDB-lite"/>
    </source>
</evidence>
<feature type="region of interest" description="Disordered" evidence="1">
    <location>
        <begin position="381"/>
        <end position="433"/>
    </location>
</feature>
<sequence>MSSLAIFNQNLPTYLANTQDTLAQTMAHGFSSGQYNRISLKGGRFHLIENGTVVTTSRAAFIDVVIVDAQPNNGRIYFDKQYSADEKIKPACWSSNGVTPDAPIATRPTIKIHDATPRAVNSCAECPKNIKGSGQNGGRACGFTRRIAVVPASDVSGTVYTMDIKAMSLFKDDDPQNNLYSFGGYARFLTTPRNGLPHGISPSAIVTRISFDDTESVPVVRFGVTPNDGTGVGGYLSAEDYATVLERRKSDAVVNMMKASVAEVLDADTDKTAKTTSEASTAPQLPTPPAPPAIPASEIAAPPAPQKVKRIVKQKKIVEEPALMENHPSVPAEWKAWATTPGVTREQVIEQFTQHFPEAVKPVQREIEVEVEVEDEVSVAPPAAPSVPMPPAPPTPPVAPTPAKRTRKKKEDTVGAAPVAPTPSVDAPTTGGSSAMAAALNTINSMGLDDYDD</sequence>
<feature type="compositionally biased region" description="Low complexity" evidence="1">
    <location>
        <begin position="274"/>
        <end position="284"/>
    </location>
</feature>
<accession>V8GAP0</accession>
<keyword evidence="3" id="KW-1185">Reference proteome</keyword>
<name>V8GAP0_9BURK</name>
<dbReference type="EMBL" id="AYSV01000020">
    <property type="protein sequence ID" value="ETD72782.1"/>
    <property type="molecule type" value="Genomic_DNA"/>
</dbReference>
<proteinExistence type="predicted"/>
<dbReference type="RefSeq" id="WP_023949463.1">
    <property type="nucleotide sequence ID" value="NZ_AYSV01000020.1"/>
</dbReference>
<evidence type="ECO:0000313" key="3">
    <source>
        <dbReference type="Proteomes" id="UP000018766"/>
    </source>
</evidence>
<feature type="compositionally biased region" description="Pro residues" evidence="1">
    <location>
        <begin position="382"/>
        <end position="400"/>
    </location>
</feature>
<protein>
    <submittedName>
        <fullName evidence="2">Uncharacterized protein</fullName>
    </submittedName>
</protein>
<evidence type="ECO:0000313" key="2">
    <source>
        <dbReference type="EMBL" id="ETD72782.1"/>
    </source>
</evidence>
<dbReference type="AlphaFoldDB" id="V8GAP0"/>
<dbReference type="OrthoDB" id="9154316at2"/>